<evidence type="ECO:0000256" key="10">
    <source>
        <dbReference type="ARBA" id="ARBA00023285"/>
    </source>
</evidence>
<dbReference type="GO" id="GO:0046872">
    <property type="term" value="F:metal ion binding"/>
    <property type="evidence" value="ECO:0007669"/>
    <property type="project" value="UniProtKB-KW"/>
</dbReference>
<proteinExistence type="inferred from homology"/>
<dbReference type="CDD" id="cd08659">
    <property type="entry name" value="M20_ArgE_DapE-like"/>
    <property type="match status" value="1"/>
</dbReference>
<keyword evidence="10" id="KW-0170">Cobalt</keyword>
<evidence type="ECO:0000256" key="11">
    <source>
        <dbReference type="ARBA" id="ARBA00051301"/>
    </source>
</evidence>
<organism evidence="13 14">
    <name type="scientific">Peptoanaerobacter stomatis</name>
    <dbReference type="NCBI Taxonomy" id="796937"/>
    <lineage>
        <taxon>Bacteria</taxon>
        <taxon>Bacillati</taxon>
        <taxon>Bacillota</taxon>
        <taxon>Clostridia</taxon>
        <taxon>Peptostreptococcales</taxon>
        <taxon>Filifactoraceae</taxon>
        <taxon>Peptoanaerobacter</taxon>
    </lineage>
</organism>
<dbReference type="PROSITE" id="PS00759">
    <property type="entry name" value="ARGE_DAPE_CPG2_2"/>
    <property type="match status" value="1"/>
</dbReference>
<dbReference type="BioCyc" id="EBAC796937-HMP:GMGH-1113-MONOMER"/>
<dbReference type="Pfam" id="PF07687">
    <property type="entry name" value="M20_dimer"/>
    <property type="match status" value="1"/>
</dbReference>
<dbReference type="GO" id="GO:0009089">
    <property type="term" value="P:lysine biosynthetic process via diaminopimelate"/>
    <property type="evidence" value="ECO:0007669"/>
    <property type="project" value="UniProtKB-UniPathway"/>
</dbReference>
<evidence type="ECO:0000256" key="8">
    <source>
        <dbReference type="ARBA" id="ARBA00022801"/>
    </source>
</evidence>
<evidence type="ECO:0000256" key="6">
    <source>
        <dbReference type="ARBA" id="ARBA00016853"/>
    </source>
</evidence>
<dbReference type="Gene3D" id="3.40.630.10">
    <property type="entry name" value="Zn peptidases"/>
    <property type="match status" value="1"/>
</dbReference>
<sequence length="389" mass="43931">MKKYFDLINDKELLDIFANAVKIPSINPPGKEKKMCEYVENLLKINDIEYEKIIVEEDRYDIVARIRGKSNENSIIFTGHIDVVPVSDEEMKRWNYEPFSATIKEGFLYGRGSSDMKSGLISAIYAMIVLKRNNIIPPNDIILVATIDEENYMKGSKALLNSKLISDAKYLVVCEPTDLKICNKGKGRTWADVYVKGKTAHGSQAGVGENAIYLAIRLIEKIKNTNFDEYSSDENGSSFWRTLAINAGVEPQVVPDKCTFTVDARLSVGHETSEVWQKLEELIQEVKSEVPDFDASYEIIDERHSWHTSEENNLIRLVKKGLDSINEKCELDIFAGSTDASVLIKNSLIPVIIGPGDLSVVHRENECIKIEQLYKACRLYMSMMITGII</sequence>
<evidence type="ECO:0000313" key="13">
    <source>
        <dbReference type="EMBL" id="EHL16564.1"/>
    </source>
</evidence>
<dbReference type="InterPro" id="IPR036264">
    <property type="entry name" value="Bact_exopeptidase_dim_dom"/>
</dbReference>
<evidence type="ECO:0000256" key="5">
    <source>
        <dbReference type="ARBA" id="ARBA00011921"/>
    </source>
</evidence>
<keyword evidence="7" id="KW-0479">Metal-binding</keyword>
<evidence type="ECO:0000256" key="9">
    <source>
        <dbReference type="ARBA" id="ARBA00022833"/>
    </source>
</evidence>
<comment type="caution">
    <text evidence="13">The sequence shown here is derived from an EMBL/GenBank/DDBJ whole genome shotgun (WGS) entry which is preliminary data.</text>
</comment>
<comment type="catalytic activity">
    <reaction evidence="11">
        <text>N-succinyl-(2S,6S)-2,6-diaminopimelate + H2O = (2S,6S)-2,6-diaminopimelate + succinate</text>
        <dbReference type="Rhea" id="RHEA:22608"/>
        <dbReference type="ChEBI" id="CHEBI:15377"/>
        <dbReference type="ChEBI" id="CHEBI:30031"/>
        <dbReference type="ChEBI" id="CHEBI:57609"/>
        <dbReference type="ChEBI" id="CHEBI:58087"/>
        <dbReference type="EC" id="3.5.1.18"/>
    </reaction>
</comment>
<reference evidence="13 14" key="1">
    <citation type="submission" date="2011-08" db="EMBL/GenBank/DDBJ databases">
        <title>The Genome Sequence of Eubacteriaceae bacterium ACC19a.</title>
        <authorList>
            <consortium name="The Broad Institute Genome Sequencing Platform"/>
            <person name="Earl A."/>
            <person name="Ward D."/>
            <person name="Feldgarden M."/>
            <person name="Gevers D."/>
            <person name="Sizova M."/>
            <person name="Hazen A."/>
            <person name="Epstein S."/>
            <person name="Young S.K."/>
            <person name="Zeng Q."/>
            <person name="Gargeya S."/>
            <person name="Fitzgerald M."/>
            <person name="Haas B."/>
            <person name="Abouelleil A."/>
            <person name="Alvarado L."/>
            <person name="Arachchi H.M."/>
            <person name="Berlin A."/>
            <person name="Brown A."/>
            <person name="Chapman S.B."/>
            <person name="Chen Z."/>
            <person name="Dunbar C."/>
            <person name="Freedman E."/>
            <person name="Gearin G."/>
            <person name="Gellesch M."/>
            <person name="Goldberg J."/>
            <person name="Griggs A."/>
            <person name="Gujja S."/>
            <person name="Heiman D."/>
            <person name="Howarth C."/>
            <person name="Larson L."/>
            <person name="Lui A."/>
            <person name="MacDonald P.J.P."/>
            <person name="Montmayeur A."/>
            <person name="Murphy C."/>
            <person name="Neiman D."/>
            <person name="Pearson M."/>
            <person name="Priest M."/>
            <person name="Roberts A."/>
            <person name="Saif S."/>
            <person name="Shea T."/>
            <person name="Shenoy N."/>
            <person name="Sisk P."/>
            <person name="Stolte C."/>
            <person name="Sykes S."/>
            <person name="Wortman J."/>
            <person name="Nusbaum C."/>
            <person name="Birren B."/>
        </authorList>
    </citation>
    <scope>NUCLEOTIDE SEQUENCE [LARGE SCALE GENOMIC DNA]</scope>
    <source>
        <strain evidence="13 14">ACC19a</strain>
    </source>
</reference>
<dbReference type="InterPro" id="IPR010182">
    <property type="entry name" value="ArgE/DapE"/>
</dbReference>
<comment type="pathway">
    <text evidence="3">Amino-acid biosynthesis; L-lysine biosynthesis via DAP pathway; LL-2,6-diaminopimelate from (S)-tetrahydrodipicolinate (succinylase route): step 3/3.</text>
</comment>
<comment type="cofactor">
    <cofactor evidence="1">
        <name>Co(2+)</name>
        <dbReference type="ChEBI" id="CHEBI:48828"/>
    </cofactor>
</comment>
<dbReference type="HOGENOM" id="CLU_021802_2_2_9"/>
<dbReference type="RefSeq" id="WP_009525346.1">
    <property type="nucleotide sequence ID" value="NZ_JH414551.1"/>
</dbReference>
<dbReference type="SUPFAM" id="SSF55031">
    <property type="entry name" value="Bacterial exopeptidase dimerisation domain"/>
    <property type="match status" value="1"/>
</dbReference>
<dbReference type="UniPathway" id="UPA00034">
    <property type="reaction ID" value="UER00021"/>
</dbReference>
<dbReference type="EC" id="3.5.1.18" evidence="5"/>
<gene>
    <name evidence="13" type="ORF">HMPREF9629_01111</name>
</gene>
<evidence type="ECO:0000259" key="12">
    <source>
        <dbReference type="Pfam" id="PF07687"/>
    </source>
</evidence>
<accession>G9WY60</accession>
<keyword evidence="9" id="KW-0862">Zinc</keyword>
<comment type="similarity">
    <text evidence="4">Belongs to the peptidase M20A family.</text>
</comment>
<dbReference type="AlphaFoldDB" id="G9WY60"/>
<dbReference type="InterPro" id="IPR050072">
    <property type="entry name" value="Peptidase_M20A"/>
</dbReference>
<evidence type="ECO:0000256" key="2">
    <source>
        <dbReference type="ARBA" id="ARBA00001947"/>
    </source>
</evidence>
<dbReference type="SUPFAM" id="SSF53187">
    <property type="entry name" value="Zn-dependent exopeptidases"/>
    <property type="match status" value="1"/>
</dbReference>
<dbReference type="PATRIC" id="fig|796937.3.peg.303"/>
<dbReference type="GO" id="GO:0009014">
    <property type="term" value="F:succinyl-diaminopimelate desuccinylase activity"/>
    <property type="evidence" value="ECO:0007669"/>
    <property type="project" value="UniProtKB-EC"/>
</dbReference>
<dbReference type="EMBL" id="AFZE01000002">
    <property type="protein sequence ID" value="EHL16564.1"/>
    <property type="molecule type" value="Genomic_DNA"/>
</dbReference>
<evidence type="ECO:0000256" key="7">
    <source>
        <dbReference type="ARBA" id="ARBA00022723"/>
    </source>
</evidence>
<dbReference type="InterPro" id="IPR001261">
    <property type="entry name" value="ArgE/DapE_CS"/>
</dbReference>
<feature type="domain" description="Peptidase M20 dimerisation" evidence="12">
    <location>
        <begin position="186"/>
        <end position="288"/>
    </location>
</feature>
<name>G9WY60_9FIRM</name>
<dbReference type="PANTHER" id="PTHR43808">
    <property type="entry name" value="ACETYLORNITHINE DEACETYLASE"/>
    <property type="match status" value="1"/>
</dbReference>
<evidence type="ECO:0000313" key="14">
    <source>
        <dbReference type="Proteomes" id="UP000006437"/>
    </source>
</evidence>
<evidence type="ECO:0000256" key="1">
    <source>
        <dbReference type="ARBA" id="ARBA00001941"/>
    </source>
</evidence>
<dbReference type="NCBIfam" id="TIGR01910">
    <property type="entry name" value="DapE-ArgE"/>
    <property type="match status" value="1"/>
</dbReference>
<dbReference type="PANTHER" id="PTHR43808:SF32">
    <property type="entry name" value="ARGE_DAPE-RELATED DEACYLASE"/>
    <property type="match status" value="1"/>
</dbReference>
<dbReference type="Gene3D" id="3.30.70.360">
    <property type="match status" value="1"/>
</dbReference>
<keyword evidence="8" id="KW-0378">Hydrolase</keyword>
<evidence type="ECO:0000256" key="4">
    <source>
        <dbReference type="ARBA" id="ARBA00006247"/>
    </source>
</evidence>
<comment type="cofactor">
    <cofactor evidence="2">
        <name>Zn(2+)</name>
        <dbReference type="ChEBI" id="CHEBI:29105"/>
    </cofactor>
</comment>
<dbReference type="InterPro" id="IPR011650">
    <property type="entry name" value="Peptidase_M20_dimer"/>
</dbReference>
<dbReference type="Pfam" id="PF01546">
    <property type="entry name" value="Peptidase_M20"/>
    <property type="match status" value="1"/>
</dbReference>
<dbReference type="InterPro" id="IPR002933">
    <property type="entry name" value="Peptidase_M20"/>
</dbReference>
<dbReference type="Proteomes" id="UP000006437">
    <property type="component" value="Unassembled WGS sequence"/>
</dbReference>
<evidence type="ECO:0000256" key="3">
    <source>
        <dbReference type="ARBA" id="ARBA00005130"/>
    </source>
</evidence>
<protein>
    <recommendedName>
        <fullName evidence="6">Probable succinyl-diaminopimelate desuccinylase</fullName>
        <ecNumber evidence="5">3.5.1.18</ecNumber>
    </recommendedName>
</protein>